<name>T0GKW3_9LEPT</name>
<reference evidence="1" key="1">
    <citation type="submission" date="2013-05" db="EMBL/GenBank/DDBJ databases">
        <authorList>
            <person name="Harkins D.M."/>
            <person name="Durkin A.S."/>
            <person name="Brinkac L.M."/>
            <person name="Haft D.H."/>
            <person name="Selengut J.D."/>
            <person name="Sanka R."/>
            <person name="DePew J."/>
            <person name="Purushe J."/>
            <person name="Hartskeerl R.A."/>
            <person name="Ahmed A."/>
            <person name="van der Linden H."/>
            <person name="Goris M.G.A."/>
            <person name="Vinetz J.M."/>
            <person name="Sutton G.G."/>
            <person name="Nierman W.C."/>
            <person name="Fouts D.E."/>
        </authorList>
    </citation>
    <scope>NUCLEOTIDE SEQUENCE [LARGE SCALE GENOMIC DNA]</scope>
    <source>
        <strain evidence="1">5399</strain>
    </source>
</reference>
<dbReference type="EMBL" id="AHMO02000008">
    <property type="protein sequence ID" value="EQA46018.1"/>
    <property type="molecule type" value="Genomic_DNA"/>
</dbReference>
<dbReference type="Proteomes" id="UP000015454">
    <property type="component" value="Unassembled WGS sequence"/>
</dbReference>
<gene>
    <name evidence="1" type="ORF">LEP1GSC050_3240</name>
</gene>
<organism evidence="1 2">
    <name type="scientific">Leptospira broomii serovar Hurstbridge str. 5399</name>
    <dbReference type="NCBI Taxonomy" id="1049789"/>
    <lineage>
        <taxon>Bacteria</taxon>
        <taxon>Pseudomonadati</taxon>
        <taxon>Spirochaetota</taxon>
        <taxon>Spirochaetia</taxon>
        <taxon>Leptospirales</taxon>
        <taxon>Leptospiraceae</taxon>
        <taxon>Leptospira</taxon>
    </lineage>
</organism>
<comment type="caution">
    <text evidence="1">The sequence shown here is derived from an EMBL/GenBank/DDBJ whole genome shotgun (WGS) entry which is preliminary data.</text>
</comment>
<evidence type="ECO:0000313" key="1">
    <source>
        <dbReference type="EMBL" id="EQA46018.1"/>
    </source>
</evidence>
<protein>
    <submittedName>
        <fullName evidence="1">Uncharacterized protein</fullName>
    </submittedName>
</protein>
<dbReference type="AlphaFoldDB" id="T0GKW3"/>
<dbReference type="RefSeq" id="WP_010571387.1">
    <property type="nucleotide sequence ID" value="NZ_AHMO02000008.1"/>
</dbReference>
<sequence>MNPFWRNAIASLFLIPIFLGIGWLLSGKTIGEGEFISGLPQSGIQFYSSGFNRKSGNILLLRLEFKPEYYSKEDRLRTWLEKPLIIAKEKDLLDKSTVVVYPPEIGNYLFLMGQRSEVFQADSEIGSWKRAVFFTRISYGGLRNRLLFEDEIANFLAKTSVERYQRIFATLSKTYGVNIVAGSIILPSPKIMEDLISISPGNWEERAYLFTPDGRLYNGSLKRTKFKDGSLSSYLNSQPNKIESEVWTIPFNFAKIGFLNGEEFGSPEMEDIVKKTFVSRWIALGSPTEEGKFREWISKSNFETSGEISFFGTAWGRKLPGTSFIKTRYGNPEPKESGKGTILLNIYL</sequence>
<keyword evidence="2" id="KW-1185">Reference proteome</keyword>
<accession>T0GKW3</accession>
<evidence type="ECO:0000313" key="2">
    <source>
        <dbReference type="Proteomes" id="UP000015454"/>
    </source>
</evidence>
<dbReference type="OrthoDB" id="338057at2"/>
<dbReference type="STRING" id="1049789.LEP1GSC050_3240"/>
<proteinExistence type="predicted"/>